<organism evidence="1 2">
    <name type="scientific">Caldanaerobacter subterraneus subsp. tengcongensis (strain DSM 15242 / JCM 11007 / NBRC 100824 / MB4)</name>
    <name type="common">Thermoanaerobacter tengcongensis</name>
    <dbReference type="NCBI Taxonomy" id="273068"/>
    <lineage>
        <taxon>Bacteria</taxon>
        <taxon>Bacillati</taxon>
        <taxon>Bacillota</taxon>
        <taxon>Clostridia</taxon>
        <taxon>Thermoanaerobacterales</taxon>
        <taxon>Thermoanaerobacteraceae</taxon>
        <taxon>Caldanaerobacter</taxon>
    </lineage>
</organism>
<dbReference type="EMBL" id="AE008691">
    <property type="protein sequence ID" value="AAM24331.1"/>
    <property type="molecule type" value="Genomic_DNA"/>
</dbReference>
<name>Q8RAV5_CALS4</name>
<dbReference type="AlphaFoldDB" id="Q8RAV5"/>
<dbReference type="InterPro" id="IPR037005">
    <property type="entry name" value="LuxS_sf"/>
</dbReference>
<dbReference type="Gene3D" id="3.30.1360.80">
    <property type="entry name" value="S-ribosylhomocysteinase (LuxS)"/>
    <property type="match status" value="1"/>
</dbReference>
<sequence>MKTFLKRVLESEKVSAANKIPCKNFRDHSLEGAKEVAKKVSDEGILILEIIS</sequence>
<dbReference type="SUPFAM" id="SSF63411">
    <property type="entry name" value="LuxS/MPP-like metallohydrolase"/>
    <property type="match status" value="1"/>
</dbReference>
<protein>
    <submittedName>
        <fullName evidence="1">Uncharacterized protein</fullName>
    </submittedName>
</protein>
<dbReference type="HOGENOM" id="CLU_3077835_0_0_9"/>
<evidence type="ECO:0000313" key="2">
    <source>
        <dbReference type="Proteomes" id="UP000000555"/>
    </source>
</evidence>
<dbReference type="GO" id="GO:0005506">
    <property type="term" value="F:iron ion binding"/>
    <property type="evidence" value="ECO:0007669"/>
    <property type="project" value="InterPro"/>
</dbReference>
<reference evidence="1 2" key="1">
    <citation type="journal article" date="2002" name="Genome Res.">
        <title>A complete sequence of the T. tengcongensis genome.</title>
        <authorList>
            <person name="Bao Q."/>
            <person name="Tian Y."/>
            <person name="Li W."/>
            <person name="Xu Z."/>
            <person name="Xuan Z."/>
            <person name="Hu S."/>
            <person name="Dong W."/>
            <person name="Yang J."/>
            <person name="Chen Y."/>
            <person name="Xue Y."/>
            <person name="Xu Y."/>
            <person name="Lai X."/>
            <person name="Huang L."/>
            <person name="Dong X."/>
            <person name="Ma Y."/>
            <person name="Ling L."/>
            <person name="Tan H."/>
            <person name="Chen R."/>
            <person name="Wang J."/>
            <person name="Yu J."/>
            <person name="Yang H."/>
        </authorList>
    </citation>
    <scope>NUCLEOTIDE SEQUENCE [LARGE SCALE GENOMIC DNA]</scope>
    <source>
        <strain evidence="2">DSM 15242 / JCM 11007 / NBRC 100824 / MB4</strain>
    </source>
</reference>
<dbReference type="eggNOG" id="COG1854">
    <property type="taxonomic scope" value="Bacteria"/>
</dbReference>
<dbReference type="InterPro" id="IPR011249">
    <property type="entry name" value="Metalloenz_LuxS/M16"/>
</dbReference>
<dbReference type="STRING" id="273068.TTE1086"/>
<proteinExistence type="predicted"/>
<gene>
    <name evidence="1" type="ordered locus">TTE1086</name>
</gene>
<dbReference type="Proteomes" id="UP000000555">
    <property type="component" value="Chromosome"/>
</dbReference>
<dbReference type="KEGG" id="tte:TTE1086"/>
<dbReference type="GO" id="GO:0009372">
    <property type="term" value="P:quorum sensing"/>
    <property type="evidence" value="ECO:0007669"/>
    <property type="project" value="InterPro"/>
</dbReference>
<dbReference type="OrthoDB" id="9788129at2"/>
<evidence type="ECO:0000313" key="1">
    <source>
        <dbReference type="EMBL" id="AAM24331.1"/>
    </source>
</evidence>
<accession>Q8RAV5</accession>
<dbReference type="GO" id="GO:0043768">
    <property type="term" value="F:S-ribosylhomocysteine lyase activity"/>
    <property type="evidence" value="ECO:0007669"/>
    <property type="project" value="InterPro"/>
</dbReference>
<keyword evidence="2" id="KW-1185">Reference proteome</keyword>